<sequence length="178" mass="19963">MGKWLYILSLFSFSTLANQLAIEVIEGAYPKLTFRIEALEQLELKAHNKASKNDQEQVFQISLPASSACVANNLQLLRGRLIAVEFAWNQSIQQQISILSQNQLWKDFAYRVTVPSSNPSCNLPNIELSFPSLSTFNGGWGRVNVNQVSGVNAHNFFVMQQVGDNYQFNLVSPNHTKA</sequence>
<reference evidence="2" key="1">
    <citation type="submission" date="2023-07" db="EMBL/GenBank/DDBJ databases">
        <title>Draft genome sequence of Agarivorans aestuarii strain ZMCS4, a CAZymes producing bacteria isolated from the marine brown algae Clodostephus spongiosus.</title>
        <authorList>
            <person name="Lorente B."/>
            <person name="Cabral C."/>
            <person name="Frias J."/>
            <person name="Faria J."/>
            <person name="Toubarro D."/>
        </authorList>
    </citation>
    <scope>NUCLEOTIDE SEQUENCE [LARGE SCALE GENOMIC DNA]</scope>
    <source>
        <strain evidence="2">ZMCS4</strain>
    </source>
</reference>
<dbReference type="RefSeq" id="WP_329773739.1">
    <property type="nucleotide sequence ID" value="NZ_JAYDYW010000002.1"/>
</dbReference>
<proteinExistence type="predicted"/>
<accession>A0ABU7FZB5</accession>
<comment type="caution">
    <text evidence="1">The sequence shown here is derived from an EMBL/GenBank/DDBJ whole genome shotgun (WGS) entry which is preliminary data.</text>
</comment>
<dbReference type="EMBL" id="JAYDYW010000002">
    <property type="protein sequence ID" value="MEE1672398.1"/>
    <property type="molecule type" value="Genomic_DNA"/>
</dbReference>
<evidence type="ECO:0000313" key="1">
    <source>
        <dbReference type="EMBL" id="MEE1672398.1"/>
    </source>
</evidence>
<protein>
    <submittedName>
        <fullName evidence="1">Uncharacterized protein</fullName>
    </submittedName>
</protein>
<dbReference type="Proteomes" id="UP001310248">
    <property type="component" value="Unassembled WGS sequence"/>
</dbReference>
<reference evidence="1 2" key="2">
    <citation type="submission" date="2023-12" db="EMBL/GenBank/DDBJ databases">
        <authorList>
            <consortium name="Cladostephus spongiosus"/>
            <person name="Lorente B."/>
            <person name="Cabral C."/>
            <person name="Frias J."/>
            <person name="Faria J."/>
            <person name="Toubarro D."/>
        </authorList>
    </citation>
    <scope>NUCLEOTIDE SEQUENCE [LARGE SCALE GENOMIC DNA]</scope>
    <source>
        <strain evidence="1 2">ZMCS4</strain>
    </source>
</reference>
<evidence type="ECO:0000313" key="2">
    <source>
        <dbReference type="Proteomes" id="UP001310248"/>
    </source>
</evidence>
<name>A0ABU7FZB5_9ALTE</name>
<organism evidence="1 2">
    <name type="scientific">Agarivorans aestuarii</name>
    <dbReference type="NCBI Taxonomy" id="1563703"/>
    <lineage>
        <taxon>Bacteria</taxon>
        <taxon>Pseudomonadati</taxon>
        <taxon>Pseudomonadota</taxon>
        <taxon>Gammaproteobacteria</taxon>
        <taxon>Alteromonadales</taxon>
        <taxon>Alteromonadaceae</taxon>
        <taxon>Agarivorans</taxon>
    </lineage>
</organism>
<keyword evidence="2" id="KW-1185">Reference proteome</keyword>
<gene>
    <name evidence="1" type="ORF">SNR37_001719</name>
</gene>